<feature type="compositionally biased region" description="Basic and acidic residues" evidence="8">
    <location>
        <begin position="580"/>
        <end position="590"/>
    </location>
</feature>
<comment type="caution">
    <text evidence="12">The sequence shown here is derived from an EMBL/GenBank/DDBJ whole genome shotgun (WGS) entry which is preliminary data.</text>
</comment>
<feature type="transmembrane region" description="Helical" evidence="9">
    <location>
        <begin position="20"/>
        <end position="39"/>
    </location>
</feature>
<evidence type="ECO:0000313" key="13">
    <source>
        <dbReference type="Proteomes" id="UP001228376"/>
    </source>
</evidence>
<protein>
    <submittedName>
        <fullName evidence="12">Methyl-accepting chemotaxis protein</fullName>
    </submittedName>
</protein>
<dbReference type="PANTHER" id="PTHR32089:SF112">
    <property type="entry name" value="LYSOZYME-LIKE PROTEIN-RELATED"/>
    <property type="match status" value="1"/>
</dbReference>
<evidence type="ECO:0000313" key="12">
    <source>
        <dbReference type="EMBL" id="MDY0406074.1"/>
    </source>
</evidence>
<dbReference type="PANTHER" id="PTHR32089">
    <property type="entry name" value="METHYL-ACCEPTING CHEMOTAXIS PROTEIN MCPB"/>
    <property type="match status" value="1"/>
</dbReference>
<feature type="coiled-coil region" evidence="7">
    <location>
        <begin position="155"/>
        <end position="182"/>
    </location>
</feature>
<dbReference type="SMART" id="SM00283">
    <property type="entry name" value="MA"/>
    <property type="match status" value="1"/>
</dbReference>
<dbReference type="Proteomes" id="UP001228376">
    <property type="component" value="Unassembled WGS sequence"/>
</dbReference>
<evidence type="ECO:0000256" key="1">
    <source>
        <dbReference type="ARBA" id="ARBA00004236"/>
    </source>
</evidence>
<dbReference type="SUPFAM" id="SSF58104">
    <property type="entry name" value="Methyl-accepting chemotaxis protein (MCP) signaling domain"/>
    <property type="match status" value="1"/>
</dbReference>
<evidence type="ECO:0000259" key="10">
    <source>
        <dbReference type="PROSITE" id="PS50111"/>
    </source>
</evidence>
<reference evidence="12 13" key="1">
    <citation type="submission" date="2023-10" db="EMBL/GenBank/DDBJ databases">
        <title>179-bfca-hs.</title>
        <authorList>
            <person name="Miliotis G."/>
            <person name="Sengupta P."/>
            <person name="Hameed A."/>
            <person name="Chuvochina M."/>
            <person name="Mcdonagh F."/>
            <person name="Simpson A.C."/>
            <person name="Singh N.K."/>
            <person name="Rekha P.D."/>
            <person name="Raman K."/>
            <person name="Hugenholtz P."/>
            <person name="Venkateswaran K."/>
        </authorList>
    </citation>
    <scope>NUCLEOTIDE SEQUENCE [LARGE SCALE GENOMIC DNA]</scope>
    <source>
        <strain evidence="12 13">179-BFC-A-HS</strain>
    </source>
</reference>
<keyword evidence="9" id="KW-1133">Transmembrane helix</keyword>
<keyword evidence="13" id="KW-1185">Reference proteome</keyword>
<evidence type="ECO:0000256" key="3">
    <source>
        <dbReference type="ARBA" id="ARBA00023136"/>
    </source>
</evidence>
<keyword evidence="3 9" id="KW-0472">Membrane</keyword>
<feature type="domain" description="Methyl-accepting transducer" evidence="10">
    <location>
        <begin position="283"/>
        <end position="533"/>
    </location>
</feature>
<feature type="region of interest" description="Disordered" evidence="8">
    <location>
        <begin position="526"/>
        <end position="549"/>
    </location>
</feature>
<keyword evidence="4 6" id="KW-0807">Transducer</keyword>
<feature type="region of interest" description="Disordered" evidence="8">
    <location>
        <begin position="570"/>
        <end position="590"/>
    </location>
</feature>
<evidence type="ECO:0000256" key="4">
    <source>
        <dbReference type="ARBA" id="ARBA00023224"/>
    </source>
</evidence>
<sequence length="590" mass="64101">MRKIRGFKNNIPIGRKYGIVFIIIILLFAGSAGVISYLLQQTGNKVETLNEKSNLSKNLSEIGSLERAKGFQIVSFYQTGKEIHSEEYDKNNKAFNQLKSTIEKQLHSKKNKEAFEVIASYNLEMDAMMDDYIKPAVASGDDSADIYISNVNDLLSATTAGLEELTKEIKKDEEQAIQAVHQQHRSTVTIQLFALILSIILGGTLLYFVSRGISKKLHNVIDISYKIAKGDLSVDTIDYEGKDEIGKLAYSVNAMLAHLRAVISQITAVSQTLTVQSAGLNQSAAEVKEGSEQIAVAMHELASGAEGQANHAQELSMQMNAFSKQVQTSSEHGALIEQASNEVLAMSKEGSELMIDSAKQMDTIDRIVKDAVEKVRGLDVQTQKISQLVHVIKEIADQTNLLALNAAIEAARAGEHGRGFAVVADEVRKLAEQVSVSVTDITKIVSSIQSESATVTASLDSGYEEVTKGASKIRTTRDTFSGIDIFVSEMTNNIKEVSSNLVQMTASSEKMEHAIEEVAAISEETSAQVEETSASSQQSSSTMEEVVQSAGKLANLAEELNKLLQGFKIPTDSQVAPEPQQKENADNASD</sequence>
<comment type="similarity">
    <text evidence="5">Belongs to the methyl-accepting chemotaxis (MCP) protein family.</text>
</comment>
<keyword evidence="2" id="KW-1003">Cell membrane</keyword>
<evidence type="ECO:0000256" key="7">
    <source>
        <dbReference type="SAM" id="Coils"/>
    </source>
</evidence>
<dbReference type="Pfam" id="PF00015">
    <property type="entry name" value="MCPsignal"/>
    <property type="match status" value="1"/>
</dbReference>
<dbReference type="RefSeq" id="WP_306066208.1">
    <property type="nucleotide sequence ID" value="NZ_JAROCA020000001.1"/>
</dbReference>
<proteinExistence type="inferred from homology"/>
<dbReference type="Pfam" id="PF00672">
    <property type="entry name" value="HAMP"/>
    <property type="match status" value="1"/>
</dbReference>
<accession>A0ABU5CIB6</accession>
<dbReference type="CDD" id="cd06225">
    <property type="entry name" value="HAMP"/>
    <property type="match status" value="1"/>
</dbReference>
<dbReference type="PROSITE" id="PS50885">
    <property type="entry name" value="HAMP"/>
    <property type="match status" value="1"/>
</dbReference>
<organism evidence="12 13">
    <name type="scientific">Tigheibacillus jepli</name>
    <dbReference type="NCBI Taxonomy" id="3035914"/>
    <lineage>
        <taxon>Bacteria</taxon>
        <taxon>Bacillati</taxon>
        <taxon>Bacillota</taxon>
        <taxon>Bacilli</taxon>
        <taxon>Bacillales</taxon>
        <taxon>Bacillaceae</taxon>
        <taxon>Tigheibacillus</taxon>
    </lineage>
</organism>
<dbReference type="SMART" id="SM00304">
    <property type="entry name" value="HAMP"/>
    <property type="match status" value="1"/>
</dbReference>
<evidence type="ECO:0000259" key="11">
    <source>
        <dbReference type="PROSITE" id="PS50885"/>
    </source>
</evidence>
<keyword evidence="9" id="KW-0812">Transmembrane</keyword>
<evidence type="ECO:0000256" key="2">
    <source>
        <dbReference type="ARBA" id="ARBA00022475"/>
    </source>
</evidence>
<name>A0ABU5CIB6_9BACI</name>
<dbReference type="InterPro" id="IPR004089">
    <property type="entry name" value="MCPsignal_dom"/>
</dbReference>
<dbReference type="PROSITE" id="PS50111">
    <property type="entry name" value="CHEMOTAXIS_TRANSDUC_2"/>
    <property type="match status" value="1"/>
</dbReference>
<evidence type="ECO:0000256" key="5">
    <source>
        <dbReference type="ARBA" id="ARBA00029447"/>
    </source>
</evidence>
<evidence type="ECO:0000256" key="9">
    <source>
        <dbReference type="SAM" id="Phobius"/>
    </source>
</evidence>
<feature type="domain" description="HAMP" evidence="11">
    <location>
        <begin position="211"/>
        <end position="264"/>
    </location>
</feature>
<dbReference type="CDD" id="cd11386">
    <property type="entry name" value="MCP_signal"/>
    <property type="match status" value="1"/>
</dbReference>
<dbReference type="Gene3D" id="1.10.287.950">
    <property type="entry name" value="Methyl-accepting chemotaxis protein"/>
    <property type="match status" value="2"/>
</dbReference>
<dbReference type="Gene3D" id="6.10.340.10">
    <property type="match status" value="1"/>
</dbReference>
<comment type="subcellular location">
    <subcellularLocation>
        <location evidence="1">Cell membrane</location>
    </subcellularLocation>
</comment>
<evidence type="ECO:0000256" key="8">
    <source>
        <dbReference type="SAM" id="MobiDB-lite"/>
    </source>
</evidence>
<feature type="transmembrane region" description="Helical" evidence="9">
    <location>
        <begin position="188"/>
        <end position="209"/>
    </location>
</feature>
<dbReference type="InterPro" id="IPR003660">
    <property type="entry name" value="HAMP_dom"/>
</dbReference>
<keyword evidence="7" id="KW-0175">Coiled coil</keyword>
<evidence type="ECO:0000256" key="6">
    <source>
        <dbReference type="PROSITE-ProRule" id="PRU00284"/>
    </source>
</evidence>
<dbReference type="EMBL" id="JAROCA020000001">
    <property type="protein sequence ID" value="MDY0406074.1"/>
    <property type="molecule type" value="Genomic_DNA"/>
</dbReference>
<gene>
    <name evidence="12" type="ORF">P5G51_012345</name>
</gene>